<keyword evidence="1" id="KW-0472">Membrane</keyword>
<evidence type="ECO:0000313" key="4">
    <source>
        <dbReference type="Proteomes" id="UP000295504"/>
    </source>
</evidence>
<sequence length="358" mass="40063">MRFVRTIAIFLIIALCPLFGTLYYFKSNAEDLTPYVDKDRFMIEIDKSRESINRLLSNSVDLLEKANQMKASIDGQSANVIRQDQLLNEMISNSNKQKALYSQTYEKYIYAPLGRVIDSHVSSKAEIKLYEVVESNYRGYIAKVKLFNPSALNVSLGEGELGKAETTSAAVKRENAIFGVNAGGFFFSNHSGTGLYYPVGNTMLDGRLIENFKIPSEEGLFFSGFTRDGRLVGGIYNSHEELLRSGAYWGTSFVPILIQDRQTQTIPGKWRNSRQPRTIVGNLHNGDLFFMVIDGRQPGWSNGATLEEMQRKLKQLGAISAYNLDGGGSTTMVFKDKIVNRPSDGKERLVVTNILISK</sequence>
<evidence type="ECO:0000256" key="1">
    <source>
        <dbReference type="SAM" id="Phobius"/>
    </source>
</evidence>
<feature type="domain" description="Phosphodiester glycosidase" evidence="2">
    <location>
        <begin position="175"/>
        <end position="356"/>
    </location>
</feature>
<gene>
    <name evidence="3" type="ORF">EDD79_101152</name>
</gene>
<accession>A0A4R2THW4</accession>
<dbReference type="RefSeq" id="WP_132848154.1">
    <property type="nucleotide sequence ID" value="NZ_CP058648.1"/>
</dbReference>
<protein>
    <submittedName>
        <fullName evidence="3">Uncharacterized protein DUF2233</fullName>
    </submittedName>
</protein>
<keyword evidence="1" id="KW-0812">Transmembrane</keyword>
<reference evidence="3 4" key="1">
    <citation type="submission" date="2019-03" db="EMBL/GenBank/DDBJ databases">
        <title>Genomic Encyclopedia of Type Strains, Phase IV (KMG-IV): sequencing the most valuable type-strain genomes for metagenomic binning, comparative biology and taxonomic classification.</title>
        <authorList>
            <person name="Goeker M."/>
        </authorList>
    </citation>
    <scope>NUCLEOTIDE SEQUENCE [LARGE SCALE GENOMIC DNA]</scope>
    <source>
        <strain evidence="3 4">DSM 100013</strain>
    </source>
</reference>
<name>A0A4R2THW4_9FIRM</name>
<dbReference type="Pfam" id="PF09992">
    <property type="entry name" value="NAGPA"/>
    <property type="match status" value="1"/>
</dbReference>
<dbReference type="PANTHER" id="PTHR40446">
    <property type="entry name" value="N-ACETYLGLUCOSAMINE-1-PHOSPHODIESTER ALPHA-N-ACETYLGLUCOSAMINIDASE"/>
    <property type="match status" value="1"/>
</dbReference>
<dbReference type="OrthoDB" id="9809781at2"/>
<dbReference type="EMBL" id="SLYC01000011">
    <property type="protein sequence ID" value="TCQ03088.1"/>
    <property type="molecule type" value="Genomic_DNA"/>
</dbReference>
<feature type="transmembrane region" description="Helical" evidence="1">
    <location>
        <begin position="7"/>
        <end position="25"/>
    </location>
</feature>
<dbReference type="InterPro" id="IPR018711">
    <property type="entry name" value="NAGPA"/>
</dbReference>
<proteinExistence type="predicted"/>
<dbReference type="PANTHER" id="PTHR40446:SF2">
    <property type="entry name" value="N-ACETYLGLUCOSAMINE-1-PHOSPHODIESTER ALPHA-N-ACETYLGLUCOSAMINIDASE"/>
    <property type="match status" value="1"/>
</dbReference>
<keyword evidence="4" id="KW-1185">Reference proteome</keyword>
<organism evidence="3 4">
    <name type="scientific">Serpentinicella alkaliphila</name>
    <dbReference type="NCBI Taxonomy" id="1734049"/>
    <lineage>
        <taxon>Bacteria</taxon>
        <taxon>Bacillati</taxon>
        <taxon>Bacillota</taxon>
        <taxon>Clostridia</taxon>
        <taxon>Peptostreptococcales</taxon>
        <taxon>Natronincolaceae</taxon>
        <taxon>Serpentinicella</taxon>
    </lineage>
</organism>
<keyword evidence="1" id="KW-1133">Transmembrane helix</keyword>
<evidence type="ECO:0000313" key="3">
    <source>
        <dbReference type="EMBL" id="TCQ03088.1"/>
    </source>
</evidence>
<dbReference type="AlphaFoldDB" id="A0A4R2THW4"/>
<comment type="caution">
    <text evidence="3">The sequence shown here is derived from an EMBL/GenBank/DDBJ whole genome shotgun (WGS) entry which is preliminary data.</text>
</comment>
<evidence type="ECO:0000259" key="2">
    <source>
        <dbReference type="Pfam" id="PF09992"/>
    </source>
</evidence>
<dbReference type="Proteomes" id="UP000295504">
    <property type="component" value="Unassembled WGS sequence"/>
</dbReference>